<dbReference type="EC" id="3.5.3.12" evidence="2"/>
<dbReference type="PANTHER" id="PTHR31377">
    <property type="entry name" value="AGMATINE DEIMINASE-RELATED"/>
    <property type="match status" value="1"/>
</dbReference>
<evidence type="ECO:0000313" key="3">
    <source>
        <dbReference type="Proteomes" id="UP000007881"/>
    </source>
</evidence>
<dbReference type="SUPFAM" id="SSF55909">
    <property type="entry name" value="Pentein"/>
    <property type="match status" value="1"/>
</dbReference>
<dbReference type="GO" id="GO:0009446">
    <property type="term" value="P:putrescine biosynthetic process"/>
    <property type="evidence" value="ECO:0007669"/>
    <property type="project" value="InterPro"/>
</dbReference>
<sequence length="336" mass="36136">MGNAVSWRMPGEFEPQRRVWVSRPDNPDTWPGPAALERAQAQHAAWVDAMREVVEVAVVQDLVAEARPEDAWIRDWGPVFVVDDRGGLGAHDFRFNSWGGKYPPWARMDAGAARVLDFVEKQHPGLRRWRHGLFLEGGAFSVNGRGSVLTTAACLLDAERNPGETRASVERLFAECFGAPGVVWLGEGIRGDDTDGHVDDCAQFVSEDAVLALEAPAGHRDHDALSENLETLRAHGGFDVHTLPSVDPGFFYDAATGRLGQDPAAGELVPASHANFLISNGSLFLPVFGCASDDAALAAADRAAPELRIVPVRAEWLVVGLGALHCLSQQEPAAGG</sequence>
<dbReference type="eggNOG" id="COG2957">
    <property type="taxonomic scope" value="Bacteria"/>
</dbReference>
<keyword evidence="1 2" id="KW-0378">Hydrolase</keyword>
<dbReference type="KEGG" id="phm:PSMK_01600"/>
<dbReference type="EMBL" id="AP012338">
    <property type="protein sequence ID" value="BAM02319.1"/>
    <property type="molecule type" value="Genomic_DNA"/>
</dbReference>
<organism evidence="2 3">
    <name type="scientific">Phycisphaera mikurensis (strain NBRC 102666 / KCTC 22515 / FYK2301M01)</name>
    <dbReference type="NCBI Taxonomy" id="1142394"/>
    <lineage>
        <taxon>Bacteria</taxon>
        <taxon>Pseudomonadati</taxon>
        <taxon>Planctomycetota</taxon>
        <taxon>Phycisphaerae</taxon>
        <taxon>Phycisphaerales</taxon>
        <taxon>Phycisphaeraceae</taxon>
        <taxon>Phycisphaera</taxon>
    </lineage>
</organism>
<dbReference type="PATRIC" id="fig|1142394.8.peg.161"/>
<dbReference type="STRING" id="1142394.PSMK_01600"/>
<dbReference type="HOGENOM" id="CLU_037682_0_0_0"/>
<reference evidence="2 3" key="1">
    <citation type="submission" date="2012-02" db="EMBL/GenBank/DDBJ databases">
        <title>Complete genome sequence of Phycisphaera mikurensis NBRC 102666.</title>
        <authorList>
            <person name="Ankai A."/>
            <person name="Hosoyama A."/>
            <person name="Terui Y."/>
            <person name="Sekine M."/>
            <person name="Fukai R."/>
            <person name="Kato Y."/>
            <person name="Nakamura S."/>
            <person name="Yamada-Narita S."/>
            <person name="Kawakoshi A."/>
            <person name="Fukunaga Y."/>
            <person name="Yamazaki S."/>
            <person name="Fujita N."/>
        </authorList>
    </citation>
    <scope>NUCLEOTIDE SEQUENCE [LARGE SCALE GENOMIC DNA]</scope>
    <source>
        <strain evidence="3">NBRC 102666 / KCTC 22515 / FYK2301M01</strain>
    </source>
</reference>
<gene>
    <name evidence="2" type="primary">aguA</name>
    <name evidence="2" type="ordered locus">PSMK_01600</name>
</gene>
<keyword evidence="3" id="KW-1185">Reference proteome</keyword>
<proteinExistence type="predicted"/>
<name>I0IAN1_PHYMF</name>
<dbReference type="Proteomes" id="UP000007881">
    <property type="component" value="Chromosome"/>
</dbReference>
<dbReference type="GO" id="GO:0047632">
    <property type="term" value="F:agmatine deiminase activity"/>
    <property type="evidence" value="ECO:0007669"/>
    <property type="project" value="UniProtKB-EC"/>
</dbReference>
<dbReference type="PANTHER" id="PTHR31377:SF0">
    <property type="entry name" value="AGMATINE DEIMINASE-RELATED"/>
    <property type="match status" value="1"/>
</dbReference>
<evidence type="ECO:0000256" key="1">
    <source>
        <dbReference type="ARBA" id="ARBA00022801"/>
    </source>
</evidence>
<evidence type="ECO:0000313" key="2">
    <source>
        <dbReference type="EMBL" id="BAM02319.1"/>
    </source>
</evidence>
<protein>
    <submittedName>
        <fullName evidence="2">Agmatine deiminase</fullName>
        <ecNumber evidence="2">3.5.3.12</ecNumber>
    </submittedName>
</protein>
<dbReference type="GO" id="GO:0004668">
    <property type="term" value="F:protein-arginine deiminase activity"/>
    <property type="evidence" value="ECO:0007669"/>
    <property type="project" value="InterPro"/>
</dbReference>
<accession>I0IAN1</accession>
<dbReference type="InterPro" id="IPR007466">
    <property type="entry name" value="Peptidyl-Arg-deiminase_porph"/>
</dbReference>
<dbReference type="AlphaFoldDB" id="I0IAN1"/>
<dbReference type="Gene3D" id="3.75.10.10">
    <property type="entry name" value="L-arginine/glycine Amidinotransferase, Chain A"/>
    <property type="match status" value="1"/>
</dbReference>
<dbReference type="Pfam" id="PF04371">
    <property type="entry name" value="PAD_porph"/>
    <property type="match status" value="1"/>
</dbReference>